<dbReference type="AlphaFoldDB" id="A0A917LT23"/>
<protein>
    <submittedName>
        <fullName evidence="1">Uncharacterized protein</fullName>
    </submittedName>
</protein>
<reference evidence="1" key="2">
    <citation type="submission" date="2020-09" db="EMBL/GenBank/DDBJ databases">
        <authorList>
            <person name="Sun Q."/>
            <person name="Zhou Y."/>
        </authorList>
    </citation>
    <scope>NUCLEOTIDE SEQUENCE</scope>
    <source>
        <strain evidence="1">CGMCC 1.12751</strain>
    </source>
</reference>
<organism evidence="1 2">
    <name type="scientific">Bizionia arctica</name>
    <dbReference type="NCBI Taxonomy" id="1495645"/>
    <lineage>
        <taxon>Bacteria</taxon>
        <taxon>Pseudomonadati</taxon>
        <taxon>Bacteroidota</taxon>
        <taxon>Flavobacteriia</taxon>
        <taxon>Flavobacteriales</taxon>
        <taxon>Flavobacteriaceae</taxon>
        <taxon>Bizionia</taxon>
    </lineage>
</organism>
<sequence length="71" mass="8398">MINKDEVSPKNWNKKNSDKIRILTEFLNFYNEMFYRLKATVNVTLVYLESMEALLGNPELLNNLYSEDCFA</sequence>
<name>A0A917LT23_9FLAO</name>
<evidence type="ECO:0000313" key="2">
    <source>
        <dbReference type="Proteomes" id="UP000625976"/>
    </source>
</evidence>
<comment type="caution">
    <text evidence="1">The sequence shown here is derived from an EMBL/GenBank/DDBJ whole genome shotgun (WGS) entry which is preliminary data.</text>
</comment>
<keyword evidence="2" id="KW-1185">Reference proteome</keyword>
<dbReference type="Proteomes" id="UP000625976">
    <property type="component" value="Unassembled WGS sequence"/>
</dbReference>
<evidence type="ECO:0000313" key="1">
    <source>
        <dbReference type="EMBL" id="GGG55785.1"/>
    </source>
</evidence>
<dbReference type="EMBL" id="BMFQ01000003">
    <property type="protein sequence ID" value="GGG55785.1"/>
    <property type="molecule type" value="Genomic_DNA"/>
</dbReference>
<proteinExistence type="predicted"/>
<gene>
    <name evidence="1" type="ORF">GCM10010976_28290</name>
</gene>
<reference evidence="1" key="1">
    <citation type="journal article" date="2014" name="Int. J. Syst. Evol. Microbiol.">
        <title>Complete genome sequence of Corynebacterium casei LMG S-19264T (=DSM 44701T), isolated from a smear-ripened cheese.</title>
        <authorList>
            <consortium name="US DOE Joint Genome Institute (JGI-PGF)"/>
            <person name="Walter F."/>
            <person name="Albersmeier A."/>
            <person name="Kalinowski J."/>
            <person name="Ruckert C."/>
        </authorList>
    </citation>
    <scope>NUCLEOTIDE SEQUENCE</scope>
    <source>
        <strain evidence="1">CGMCC 1.12751</strain>
    </source>
</reference>
<accession>A0A917LT23</accession>